<feature type="non-terminal residue" evidence="1">
    <location>
        <position position="57"/>
    </location>
</feature>
<name>A0A0F8YSV2_9ZZZZ</name>
<sequence>MRQVRTSSTPGLVDRRLIGAPCKRTSSVLGVHCAPHLYEALHKIGVLRELELLDDRH</sequence>
<organism evidence="1">
    <name type="scientific">marine sediment metagenome</name>
    <dbReference type="NCBI Taxonomy" id="412755"/>
    <lineage>
        <taxon>unclassified sequences</taxon>
        <taxon>metagenomes</taxon>
        <taxon>ecological metagenomes</taxon>
    </lineage>
</organism>
<accession>A0A0F8YSV2</accession>
<comment type="caution">
    <text evidence="1">The sequence shown here is derived from an EMBL/GenBank/DDBJ whole genome shotgun (WGS) entry which is preliminary data.</text>
</comment>
<evidence type="ECO:0000313" key="1">
    <source>
        <dbReference type="EMBL" id="KKK84513.1"/>
    </source>
</evidence>
<dbReference type="AlphaFoldDB" id="A0A0F8YSV2"/>
<reference evidence="1" key="1">
    <citation type="journal article" date="2015" name="Nature">
        <title>Complex archaea that bridge the gap between prokaryotes and eukaryotes.</title>
        <authorList>
            <person name="Spang A."/>
            <person name="Saw J.H."/>
            <person name="Jorgensen S.L."/>
            <person name="Zaremba-Niedzwiedzka K."/>
            <person name="Martijn J."/>
            <person name="Lind A.E."/>
            <person name="van Eijk R."/>
            <person name="Schleper C."/>
            <person name="Guy L."/>
            <person name="Ettema T.J."/>
        </authorList>
    </citation>
    <scope>NUCLEOTIDE SEQUENCE</scope>
</reference>
<protein>
    <submittedName>
        <fullName evidence="1">Uncharacterized protein</fullName>
    </submittedName>
</protein>
<dbReference type="EMBL" id="LAZR01051741">
    <property type="protein sequence ID" value="KKK84513.1"/>
    <property type="molecule type" value="Genomic_DNA"/>
</dbReference>
<gene>
    <name evidence="1" type="ORF">LCGC14_2782580</name>
</gene>
<proteinExistence type="predicted"/>